<evidence type="ECO:0000256" key="2">
    <source>
        <dbReference type="SAM" id="Phobius"/>
    </source>
</evidence>
<feature type="transmembrane region" description="Helical" evidence="2">
    <location>
        <begin position="474"/>
        <end position="493"/>
    </location>
</feature>
<reference evidence="3" key="2">
    <citation type="journal article" date="2024" name="Plant">
        <title>Genomic evolution and insights into agronomic trait innovations of Sesamum species.</title>
        <authorList>
            <person name="Miao H."/>
            <person name="Wang L."/>
            <person name="Qu L."/>
            <person name="Liu H."/>
            <person name="Sun Y."/>
            <person name="Le M."/>
            <person name="Wang Q."/>
            <person name="Wei S."/>
            <person name="Zheng Y."/>
            <person name="Lin W."/>
            <person name="Duan Y."/>
            <person name="Cao H."/>
            <person name="Xiong S."/>
            <person name="Wang X."/>
            <person name="Wei L."/>
            <person name="Li C."/>
            <person name="Ma Q."/>
            <person name="Ju M."/>
            <person name="Zhao R."/>
            <person name="Li G."/>
            <person name="Mu C."/>
            <person name="Tian Q."/>
            <person name="Mei H."/>
            <person name="Zhang T."/>
            <person name="Gao T."/>
            <person name="Zhang H."/>
        </authorList>
    </citation>
    <scope>NUCLEOTIDE SEQUENCE</scope>
    <source>
        <strain evidence="3">KEN8</strain>
    </source>
</reference>
<dbReference type="PANTHER" id="PTHR31549">
    <property type="entry name" value="PROTEIN, PUTATIVE (DUF247)-RELATED-RELATED"/>
    <property type="match status" value="1"/>
</dbReference>
<protein>
    <submittedName>
        <fullName evidence="3">Uncharacterized protein</fullName>
    </submittedName>
</protein>
<proteinExistence type="predicted"/>
<sequence>MAMLFTCQKQYTCFGGKGGHEFRRLVEIQEKSPESQHRVVRKIHRLQEPSENHGQAKTDSGDVSASADNAPRPLKKGLPKFGPFYSSKDDILLKAREDAWDRVLGKIRPANEAKKSTEESDRIKQEYFSAIRDVEKEAMEIYDGSFESTESDFRLMMIKDGCFFLQLALLILGGPEPLGYPPNHVIFGRDQNKKKMTCWLDSMFYVGNQIPVVVLRELMRQKFFQQLTKGKWDQPSVLSKRVLYKVLLLPFLPSSDPDRGFFRWICCKGRSARKQKAGALLKDQAPPTDVLEGLRRMILGPDQSRNEEYEPDDMDLEANWKENTSEEKRKINAVSLKIAGIRIIHTQGFGSRDIHFEESCWRSARLYLPIFTVDDDTEQILKNVKAYEMTQPFGKNEREVCSYLRFMGDIIRTLEDVNLLARKGIIQGSKRNMDKLPGILKRLDSKDLTQHLYRVKLQMGSYNRPAWRKHLKKILSIVAVLTILQTAYAIVSYHHPKKC</sequence>
<organism evidence="3">
    <name type="scientific">Sesamum calycinum</name>
    <dbReference type="NCBI Taxonomy" id="2727403"/>
    <lineage>
        <taxon>Eukaryota</taxon>
        <taxon>Viridiplantae</taxon>
        <taxon>Streptophyta</taxon>
        <taxon>Embryophyta</taxon>
        <taxon>Tracheophyta</taxon>
        <taxon>Spermatophyta</taxon>
        <taxon>Magnoliopsida</taxon>
        <taxon>eudicotyledons</taxon>
        <taxon>Gunneridae</taxon>
        <taxon>Pentapetalae</taxon>
        <taxon>asterids</taxon>
        <taxon>lamiids</taxon>
        <taxon>Lamiales</taxon>
        <taxon>Pedaliaceae</taxon>
        <taxon>Sesamum</taxon>
    </lineage>
</organism>
<keyword evidence="2" id="KW-1133">Transmembrane helix</keyword>
<evidence type="ECO:0000256" key="1">
    <source>
        <dbReference type="SAM" id="MobiDB-lite"/>
    </source>
</evidence>
<dbReference type="Pfam" id="PF03140">
    <property type="entry name" value="DUF247"/>
    <property type="match status" value="1"/>
</dbReference>
<dbReference type="AlphaFoldDB" id="A0AAW2J120"/>
<dbReference type="InterPro" id="IPR004158">
    <property type="entry name" value="DUF247_pln"/>
</dbReference>
<dbReference type="EMBL" id="JACGWM010001819">
    <property type="protein sequence ID" value="KAL0287478.1"/>
    <property type="molecule type" value="Genomic_DNA"/>
</dbReference>
<feature type="region of interest" description="Disordered" evidence="1">
    <location>
        <begin position="45"/>
        <end position="74"/>
    </location>
</feature>
<keyword evidence="2" id="KW-0812">Transmembrane</keyword>
<dbReference type="PANTHER" id="PTHR31549:SF88">
    <property type="entry name" value="DUF4220 DOMAIN-CONTAINING PROTEIN"/>
    <property type="match status" value="1"/>
</dbReference>
<feature type="compositionally biased region" description="Basic and acidic residues" evidence="1">
    <location>
        <begin position="45"/>
        <end position="60"/>
    </location>
</feature>
<keyword evidence="2" id="KW-0472">Membrane</keyword>
<evidence type="ECO:0000313" key="3">
    <source>
        <dbReference type="EMBL" id="KAL0287478.1"/>
    </source>
</evidence>
<gene>
    <name evidence="3" type="ORF">Scaly_2764600</name>
</gene>
<name>A0AAW2J120_9LAMI</name>
<comment type="caution">
    <text evidence="3">The sequence shown here is derived from an EMBL/GenBank/DDBJ whole genome shotgun (WGS) entry which is preliminary data.</text>
</comment>
<reference evidence="3" key="1">
    <citation type="submission" date="2020-06" db="EMBL/GenBank/DDBJ databases">
        <authorList>
            <person name="Li T."/>
            <person name="Hu X."/>
            <person name="Zhang T."/>
            <person name="Song X."/>
            <person name="Zhang H."/>
            <person name="Dai N."/>
            <person name="Sheng W."/>
            <person name="Hou X."/>
            <person name="Wei L."/>
        </authorList>
    </citation>
    <scope>NUCLEOTIDE SEQUENCE</scope>
    <source>
        <strain evidence="3">KEN8</strain>
        <tissue evidence="3">Leaf</tissue>
    </source>
</reference>
<accession>A0AAW2J120</accession>